<dbReference type="KEGG" id="vg:55618832"/>
<dbReference type="Proteomes" id="UP000319882">
    <property type="component" value="Segment"/>
</dbReference>
<keyword evidence="1" id="KW-0378">Hydrolase</keyword>
<gene>
    <name evidence="1" type="primary">21</name>
    <name evidence="1" type="ORF">SEA_WHACK_21</name>
</gene>
<name>A0A515MKD7_9CAUD</name>
<dbReference type="SUPFAM" id="SSF53955">
    <property type="entry name" value="Lysozyme-like"/>
    <property type="match status" value="1"/>
</dbReference>
<accession>A0A515MKD7</accession>
<dbReference type="EMBL" id="MK967393">
    <property type="protein sequence ID" value="QDM57084.1"/>
    <property type="molecule type" value="Genomic_DNA"/>
</dbReference>
<dbReference type="Gene3D" id="1.10.530.10">
    <property type="match status" value="1"/>
</dbReference>
<dbReference type="GO" id="GO:0016787">
    <property type="term" value="F:hydrolase activity"/>
    <property type="evidence" value="ECO:0007669"/>
    <property type="project" value="UniProtKB-KW"/>
</dbReference>
<sequence length="314" mass="34688">MDVQTLAKVMDYRVPMARYEELCPTFNEAMILADCTTERRATMWCAQLGHESGGLLYMQEIADGSAYEWRQDLGNNQPGDGRRFKGRGPIQVTGRGNYTRLSRWAHDRGYVPTPTFFVDTPDELANPRYGFLGAVWYWTVERNMNKFADQDDLRGATFAVNGGLTHIEDRRAYWHRAGDVGAAILPTPPQSGGSPVDIPALVNDQLSGPAGRGWPILGPSKVDPSRDNTVVEALAEIRDGLTATYESFVEPEFLGGNPPARLDLPTAVRFADYQAFHAGRKAEESIRATRELVTKVNNLDAKLDRVLAALGGAK</sequence>
<keyword evidence="2" id="KW-1185">Reference proteome</keyword>
<dbReference type="GeneID" id="55618832"/>
<proteinExistence type="predicted"/>
<dbReference type="InterPro" id="IPR023346">
    <property type="entry name" value="Lysozyme-like_dom_sf"/>
</dbReference>
<reference evidence="1 2" key="1">
    <citation type="submission" date="2019-05" db="EMBL/GenBank/DDBJ databases">
        <authorList>
            <person name="Beaulieu J."/>
            <person name="Cox M."/>
            <person name="Nazim E."/>
            <person name="Robinson Z."/>
            <person name="Molloy S.D."/>
            <person name="Garlena R.A."/>
            <person name="Russell D.A."/>
            <person name="Pope W.H."/>
            <person name="Jacobs-Sera D."/>
            <person name="Hatfull G.F."/>
        </authorList>
    </citation>
    <scope>NUCLEOTIDE SEQUENCE [LARGE SCALE GENOMIC DNA]</scope>
</reference>
<dbReference type="InterPro" id="IPR052354">
    <property type="entry name" value="Cell_Wall_Dynamics_Protein"/>
</dbReference>
<dbReference type="PANTHER" id="PTHR34408">
    <property type="entry name" value="FAMILY PROTEIN, PUTATIVE-RELATED"/>
    <property type="match status" value="1"/>
</dbReference>
<organism evidence="1 2">
    <name type="scientific">Rhodococcus phage Whack</name>
    <dbReference type="NCBI Taxonomy" id="2591132"/>
    <lineage>
        <taxon>Viruses</taxon>
        <taxon>Duplodnaviria</taxon>
        <taxon>Heunggongvirae</taxon>
        <taxon>Uroviricota</taxon>
        <taxon>Caudoviricetes</taxon>
        <taxon>Whackvirus</taxon>
        <taxon>Whackvirus whack</taxon>
    </lineage>
</organism>
<evidence type="ECO:0000313" key="2">
    <source>
        <dbReference type="Proteomes" id="UP000319882"/>
    </source>
</evidence>
<dbReference type="RefSeq" id="YP_009848411.1">
    <property type="nucleotide sequence ID" value="NC_048784.1"/>
</dbReference>
<evidence type="ECO:0000313" key="1">
    <source>
        <dbReference type="EMBL" id="QDM57084.1"/>
    </source>
</evidence>
<protein>
    <submittedName>
        <fullName evidence="1">Lysin A, glycosyl hydrolase domain</fullName>
    </submittedName>
</protein>